<comment type="caution">
    <text evidence="2">The sequence shown here is derived from an EMBL/GenBank/DDBJ whole genome shotgun (WGS) entry which is preliminary data.</text>
</comment>
<sequence>MDTSTNRFGFKRELDKEVELSHAMAVVRLHNKSEGDIPLRAVDASLKVLMNHVKFLSGWKGRMKMRRRNDTCELISKKVDRLMGHTDDLVFALQQIADNSQGVLPDEVNCSDDDDSGGNGGDWDATKFMEKMYEVQRDKSAKEAHRHQSQRGMKIDNDAGSTKGASFVNLNIEPKACLS</sequence>
<evidence type="ECO:0000313" key="3">
    <source>
        <dbReference type="Proteomes" id="UP000762676"/>
    </source>
</evidence>
<gene>
    <name evidence="2" type="ORF">ElyMa_002267600</name>
</gene>
<proteinExistence type="predicted"/>
<evidence type="ECO:0000313" key="2">
    <source>
        <dbReference type="EMBL" id="GFR78641.1"/>
    </source>
</evidence>
<dbReference type="AlphaFoldDB" id="A0AAV4G0C4"/>
<evidence type="ECO:0000256" key="1">
    <source>
        <dbReference type="SAM" id="MobiDB-lite"/>
    </source>
</evidence>
<organism evidence="2 3">
    <name type="scientific">Elysia marginata</name>
    <dbReference type="NCBI Taxonomy" id="1093978"/>
    <lineage>
        <taxon>Eukaryota</taxon>
        <taxon>Metazoa</taxon>
        <taxon>Spiralia</taxon>
        <taxon>Lophotrochozoa</taxon>
        <taxon>Mollusca</taxon>
        <taxon>Gastropoda</taxon>
        <taxon>Heterobranchia</taxon>
        <taxon>Euthyneura</taxon>
        <taxon>Panpulmonata</taxon>
        <taxon>Sacoglossa</taxon>
        <taxon>Placobranchoidea</taxon>
        <taxon>Plakobranchidae</taxon>
        <taxon>Elysia</taxon>
    </lineage>
</organism>
<feature type="region of interest" description="Disordered" evidence="1">
    <location>
        <begin position="136"/>
        <end position="165"/>
    </location>
</feature>
<keyword evidence="3" id="KW-1185">Reference proteome</keyword>
<protein>
    <submittedName>
        <fullName evidence="2">Uncharacterized protein</fullName>
    </submittedName>
</protein>
<dbReference type="Proteomes" id="UP000762676">
    <property type="component" value="Unassembled WGS sequence"/>
</dbReference>
<reference evidence="2 3" key="1">
    <citation type="journal article" date="2021" name="Elife">
        <title>Chloroplast acquisition without the gene transfer in kleptoplastic sea slugs, Plakobranchus ocellatus.</title>
        <authorList>
            <person name="Maeda T."/>
            <person name="Takahashi S."/>
            <person name="Yoshida T."/>
            <person name="Shimamura S."/>
            <person name="Takaki Y."/>
            <person name="Nagai Y."/>
            <person name="Toyoda A."/>
            <person name="Suzuki Y."/>
            <person name="Arimoto A."/>
            <person name="Ishii H."/>
            <person name="Satoh N."/>
            <person name="Nishiyama T."/>
            <person name="Hasebe M."/>
            <person name="Maruyama T."/>
            <person name="Minagawa J."/>
            <person name="Obokata J."/>
            <person name="Shigenobu S."/>
        </authorList>
    </citation>
    <scope>NUCLEOTIDE SEQUENCE [LARGE SCALE GENOMIC DNA]</scope>
</reference>
<accession>A0AAV4G0C4</accession>
<dbReference type="EMBL" id="BMAT01004708">
    <property type="protein sequence ID" value="GFR78641.1"/>
    <property type="molecule type" value="Genomic_DNA"/>
</dbReference>
<name>A0AAV4G0C4_9GAST</name>